<dbReference type="PRINTS" id="PR00477">
    <property type="entry name" value="PHGLYCKINASE"/>
</dbReference>
<protein>
    <recommendedName>
        <fullName evidence="6 12">Phosphoglycerate kinase</fullName>
        <ecNumber evidence="5 12">2.7.2.3</ecNumber>
    </recommendedName>
</protein>
<feature type="binding site" evidence="13">
    <location>
        <position position="156"/>
    </location>
    <ligand>
        <name>(2R)-3-phosphoglycerate</name>
        <dbReference type="ChEBI" id="CHEBI:58272"/>
    </ligand>
</feature>
<dbReference type="UniPathway" id="UPA00109">
    <property type="reaction ID" value="UER00185"/>
</dbReference>
<evidence type="ECO:0000256" key="4">
    <source>
        <dbReference type="ARBA" id="ARBA00011245"/>
    </source>
</evidence>
<keyword evidence="17" id="KW-1185">Reference proteome</keyword>
<comment type="subunit">
    <text evidence="4 12">Monomer.</text>
</comment>
<feature type="binding site" evidence="13">
    <location>
        <position position="75"/>
    </location>
    <ligand>
        <name>(2R)-3-phosphoglycerate</name>
        <dbReference type="ChEBI" id="CHEBI:58272"/>
    </ligand>
</feature>
<evidence type="ECO:0000256" key="7">
    <source>
        <dbReference type="ARBA" id="ARBA00022679"/>
    </source>
</evidence>
<evidence type="ECO:0000256" key="11">
    <source>
        <dbReference type="ARBA" id="ARBA00023152"/>
    </source>
</evidence>
<comment type="pathway">
    <text evidence="2 12">Carbohydrate degradation; glycolysis; pyruvate from D-glyceraldehyde 3-phosphate: step 2/5.</text>
</comment>
<comment type="subcellular location">
    <subcellularLocation>
        <location evidence="12">Cytoplasm</location>
    </subcellularLocation>
</comment>
<dbReference type="GO" id="GO:0005524">
    <property type="term" value="F:ATP binding"/>
    <property type="evidence" value="ECO:0007669"/>
    <property type="project" value="UniProtKB-KW"/>
</dbReference>
<feature type="binding site" evidence="12 14">
    <location>
        <position position="241"/>
    </location>
    <ligand>
        <name>ATP</name>
        <dbReference type="ChEBI" id="CHEBI:30616"/>
    </ligand>
</feature>
<feature type="binding site" evidence="12 13">
    <location>
        <begin position="59"/>
        <end position="61"/>
    </location>
    <ligand>
        <name>substrate</name>
    </ligand>
</feature>
<dbReference type="SUPFAM" id="SSF53748">
    <property type="entry name" value="Phosphoglycerate kinase"/>
    <property type="match status" value="1"/>
</dbReference>
<dbReference type="PIRSF" id="PIRSF000724">
    <property type="entry name" value="Pgk"/>
    <property type="match status" value="1"/>
</dbReference>
<dbReference type="FunFam" id="3.40.50.1260:FF:000003">
    <property type="entry name" value="Phosphoglycerate kinase"/>
    <property type="match status" value="1"/>
</dbReference>
<evidence type="ECO:0000313" key="16">
    <source>
        <dbReference type="EMBL" id="SEA18312.1"/>
    </source>
</evidence>
<dbReference type="InterPro" id="IPR001576">
    <property type="entry name" value="Phosphoglycerate_kinase"/>
</dbReference>
<dbReference type="GO" id="GO:0006096">
    <property type="term" value="P:glycolytic process"/>
    <property type="evidence" value="ECO:0007669"/>
    <property type="project" value="UniProtKB-UniRule"/>
</dbReference>
<comment type="similarity">
    <text evidence="3 12 15">Belongs to the phosphoglycerate kinase family.</text>
</comment>
<dbReference type="STRING" id="150146.SAMN05443667_102248"/>
<dbReference type="Pfam" id="PF00162">
    <property type="entry name" value="PGK"/>
    <property type="match status" value="1"/>
</dbReference>
<evidence type="ECO:0000313" key="17">
    <source>
        <dbReference type="Proteomes" id="UP000198951"/>
    </source>
</evidence>
<evidence type="ECO:0000256" key="12">
    <source>
        <dbReference type="HAMAP-Rule" id="MF_00145"/>
    </source>
</evidence>
<keyword evidence="11 12" id="KW-0324">Glycolysis</keyword>
<dbReference type="InterPro" id="IPR015824">
    <property type="entry name" value="Phosphoglycerate_kinase_N"/>
</dbReference>
<dbReference type="PANTHER" id="PTHR11406">
    <property type="entry name" value="PHOSPHOGLYCERATE KINASE"/>
    <property type="match status" value="1"/>
</dbReference>
<evidence type="ECO:0000256" key="8">
    <source>
        <dbReference type="ARBA" id="ARBA00022741"/>
    </source>
</evidence>
<dbReference type="AlphaFoldDB" id="A0A1H3Z4V0"/>
<evidence type="ECO:0000256" key="3">
    <source>
        <dbReference type="ARBA" id="ARBA00008982"/>
    </source>
</evidence>
<comment type="catalytic activity">
    <reaction evidence="1 12 15">
        <text>(2R)-3-phosphoglycerate + ATP = (2R)-3-phospho-glyceroyl phosphate + ADP</text>
        <dbReference type="Rhea" id="RHEA:14801"/>
        <dbReference type="ChEBI" id="CHEBI:30616"/>
        <dbReference type="ChEBI" id="CHEBI:57604"/>
        <dbReference type="ChEBI" id="CHEBI:58272"/>
        <dbReference type="ChEBI" id="CHEBI:456216"/>
        <dbReference type="EC" id="2.7.2.3"/>
    </reaction>
</comment>
<dbReference type="Gene3D" id="3.40.50.1260">
    <property type="entry name" value="Phosphoglycerate kinase, N-terminal domain"/>
    <property type="match status" value="2"/>
</dbReference>
<evidence type="ECO:0000256" key="15">
    <source>
        <dbReference type="RuleBase" id="RU000532"/>
    </source>
</evidence>
<accession>A0A1H3Z4V0</accession>
<dbReference type="Proteomes" id="UP000198951">
    <property type="component" value="Unassembled WGS sequence"/>
</dbReference>
<evidence type="ECO:0000256" key="10">
    <source>
        <dbReference type="ARBA" id="ARBA00022840"/>
    </source>
</evidence>
<dbReference type="PANTHER" id="PTHR11406:SF23">
    <property type="entry name" value="PHOSPHOGLYCERATE KINASE 1, CHLOROPLASTIC-RELATED"/>
    <property type="match status" value="1"/>
</dbReference>
<dbReference type="GO" id="GO:0006094">
    <property type="term" value="P:gluconeogenesis"/>
    <property type="evidence" value="ECO:0007669"/>
    <property type="project" value="TreeGrafter"/>
</dbReference>
<keyword evidence="7 12" id="KW-0808">Transferase</keyword>
<dbReference type="GO" id="GO:0043531">
    <property type="term" value="F:ADP binding"/>
    <property type="evidence" value="ECO:0007669"/>
    <property type="project" value="TreeGrafter"/>
</dbReference>
<keyword evidence="9 12" id="KW-0418">Kinase</keyword>
<dbReference type="HAMAP" id="MF_00145">
    <property type="entry name" value="Phosphoglyc_kinase"/>
    <property type="match status" value="1"/>
</dbReference>
<evidence type="ECO:0000256" key="6">
    <source>
        <dbReference type="ARBA" id="ARBA00016471"/>
    </source>
</evidence>
<dbReference type="EMBL" id="FNRD01000002">
    <property type="protein sequence ID" value="SEA18312.1"/>
    <property type="molecule type" value="Genomic_DNA"/>
</dbReference>
<organism evidence="16 17">
    <name type="scientific">Flavobacterium gillisiae</name>
    <dbReference type="NCBI Taxonomy" id="150146"/>
    <lineage>
        <taxon>Bacteria</taxon>
        <taxon>Pseudomonadati</taxon>
        <taxon>Bacteroidota</taxon>
        <taxon>Flavobacteriia</taxon>
        <taxon>Flavobacteriales</taxon>
        <taxon>Flavobacteriaceae</taxon>
        <taxon>Flavobacterium</taxon>
    </lineage>
</organism>
<dbReference type="EC" id="2.7.2.3" evidence="5 12"/>
<evidence type="ECO:0000256" key="1">
    <source>
        <dbReference type="ARBA" id="ARBA00000642"/>
    </source>
</evidence>
<dbReference type="GO" id="GO:0005829">
    <property type="term" value="C:cytosol"/>
    <property type="evidence" value="ECO:0007669"/>
    <property type="project" value="TreeGrafter"/>
</dbReference>
<keyword evidence="8 12" id="KW-0547">Nucleotide-binding</keyword>
<dbReference type="FunFam" id="3.40.50.1260:FF:000006">
    <property type="entry name" value="Phosphoglycerate kinase"/>
    <property type="match status" value="1"/>
</dbReference>
<keyword evidence="12" id="KW-0963">Cytoplasm</keyword>
<dbReference type="InterPro" id="IPR036043">
    <property type="entry name" value="Phosphoglycerate_kinase_sf"/>
</dbReference>
<sequence length="435" mass="47293">MDLHRFRCLCLGFFDFFKFINNLKVLYLVFFQINKLKIDLMKTLNDFDFKNKKAIIRVDFNVPLDENFNVTDATRIEAAKPTIDAILAQGGSVILMSHLGRPKGVEEKYSLKHILKTTSEVLEVPVNFVSDCIGKEAENAAAELQPGQVLLLENLRFHSEEEAGDIAFAKQLAALGDIYVNDAFGTAHRAHASTTIIAQFFENKKCFGLLLAKEIESLNKVLKNSEKPVTAVLGGSKVSSKITVIENILDKVDHMIIGGGMTFTFVKALGGKIGDSICEDDKQELALEILRLAKEKGVQIHIPVDVVAANAFSNDAETKIVDVIEIPDGWQGLDAGPKSLANFEKVIMESKTILWNGPLGVFEMESFANGTIELGKYIAASTAKGAFSLVGGGDSVAAVKQFGLEDKMSYVSTGGGAMLEMLEGKVLPGIAAILD</sequence>
<feature type="binding site" evidence="12">
    <location>
        <position position="189"/>
    </location>
    <ligand>
        <name>substrate</name>
    </ligand>
</feature>
<feature type="binding site" evidence="12">
    <location>
        <position position="75"/>
    </location>
    <ligand>
        <name>substrate</name>
    </ligand>
</feature>
<dbReference type="CDD" id="cd00318">
    <property type="entry name" value="Phosphoglycerate_kinase"/>
    <property type="match status" value="1"/>
</dbReference>
<evidence type="ECO:0000256" key="5">
    <source>
        <dbReference type="ARBA" id="ARBA00013061"/>
    </source>
</evidence>
<evidence type="ECO:0000256" key="9">
    <source>
        <dbReference type="ARBA" id="ARBA00022777"/>
    </source>
</evidence>
<feature type="binding site" evidence="13">
    <location>
        <position position="189"/>
    </location>
    <ligand>
        <name>(2R)-3-phosphoglycerate</name>
        <dbReference type="ChEBI" id="CHEBI:58272"/>
    </ligand>
</feature>
<name>A0A1H3Z4V0_9FLAO</name>
<evidence type="ECO:0000256" key="2">
    <source>
        <dbReference type="ARBA" id="ARBA00004838"/>
    </source>
</evidence>
<gene>
    <name evidence="12" type="primary">pgk</name>
    <name evidence="16" type="ORF">SAMN05443667_102248</name>
</gene>
<keyword evidence="10 12" id="KW-0067">ATP-binding</keyword>
<feature type="binding site" evidence="12 13">
    <location>
        <begin position="98"/>
        <end position="101"/>
    </location>
    <ligand>
        <name>substrate</name>
    </ligand>
</feature>
<reference evidence="17" key="1">
    <citation type="submission" date="2016-10" db="EMBL/GenBank/DDBJ databases">
        <authorList>
            <person name="Varghese N."/>
            <person name="Submissions S."/>
        </authorList>
    </citation>
    <scope>NUCLEOTIDE SEQUENCE [LARGE SCALE GENOMIC DNA]</scope>
    <source>
        <strain evidence="17">DSM 22376</strain>
    </source>
</reference>
<evidence type="ECO:0000256" key="13">
    <source>
        <dbReference type="PIRSR" id="PIRSR000724-1"/>
    </source>
</evidence>
<proteinExistence type="inferred from homology"/>
<evidence type="ECO:0000256" key="14">
    <source>
        <dbReference type="PIRSR" id="PIRSR000724-2"/>
    </source>
</evidence>
<feature type="binding site" evidence="12">
    <location>
        <position position="332"/>
    </location>
    <ligand>
        <name>ATP</name>
        <dbReference type="ChEBI" id="CHEBI:30616"/>
    </ligand>
</feature>
<feature type="binding site" evidence="12 14">
    <location>
        <position position="363"/>
    </location>
    <ligand>
        <name>ATP</name>
        <dbReference type="ChEBI" id="CHEBI:30616"/>
    </ligand>
</feature>
<feature type="binding site" evidence="12">
    <location>
        <position position="156"/>
    </location>
    <ligand>
        <name>substrate</name>
    </ligand>
</feature>
<dbReference type="GO" id="GO:0004618">
    <property type="term" value="F:phosphoglycerate kinase activity"/>
    <property type="evidence" value="ECO:0007669"/>
    <property type="project" value="UniProtKB-UniRule"/>
</dbReference>
<feature type="binding site" evidence="12 14">
    <location>
        <begin position="392"/>
        <end position="395"/>
    </location>
    <ligand>
        <name>ATP</name>
        <dbReference type="ChEBI" id="CHEBI:30616"/>
    </ligand>
</feature>